<comment type="pathway">
    <text evidence="3">Glycan biosynthesis; trehalose biosynthesis.</text>
</comment>
<evidence type="ECO:0000256" key="3">
    <source>
        <dbReference type="RuleBase" id="RU361117"/>
    </source>
</evidence>
<dbReference type="PANTHER" id="PTHR43768:SF3">
    <property type="entry name" value="TREHALOSE 6-PHOSPHATE PHOSPHATASE"/>
    <property type="match status" value="1"/>
</dbReference>
<dbReference type="InterPro" id="IPR036412">
    <property type="entry name" value="HAD-like_sf"/>
</dbReference>
<proteinExistence type="inferred from homology"/>
<comment type="function">
    <text evidence="2 3">Removes the phosphate from trehalose 6-phosphate to produce free trehalose.</text>
</comment>
<dbReference type="AlphaFoldDB" id="A0A5C5BFJ0"/>
<comment type="cofactor">
    <cofactor evidence="3">
        <name>Mg(2+)</name>
        <dbReference type="ChEBI" id="CHEBI:18420"/>
    </cofactor>
</comment>
<dbReference type="NCBIfam" id="TIGR00685">
    <property type="entry name" value="T6PP"/>
    <property type="match status" value="1"/>
</dbReference>
<keyword evidence="5" id="KW-1185">Reference proteome</keyword>
<comment type="similarity">
    <text evidence="3">Belongs to the trehalose phosphatase family.</text>
</comment>
<dbReference type="InterPro" id="IPR023214">
    <property type="entry name" value="HAD_sf"/>
</dbReference>
<accession>A0A5C5BFJ0</accession>
<comment type="caution">
    <text evidence="4">The sequence shown here is derived from an EMBL/GenBank/DDBJ whole genome shotgun (WGS) entry which is preliminary data.</text>
</comment>
<dbReference type="EMBL" id="VENP01000004">
    <property type="protein sequence ID" value="TNU76732.1"/>
    <property type="molecule type" value="Genomic_DNA"/>
</dbReference>
<keyword evidence="3" id="KW-0479">Metal-binding</keyword>
<gene>
    <name evidence="4" type="primary">otsB</name>
    <name evidence="4" type="ORF">FH969_02325</name>
</gene>
<dbReference type="UniPathway" id="UPA00299"/>
<dbReference type="EC" id="3.1.3.12" evidence="3"/>
<name>A0A5C5BFJ0_9MICO</name>
<evidence type="ECO:0000313" key="5">
    <source>
        <dbReference type="Proteomes" id="UP000313849"/>
    </source>
</evidence>
<dbReference type="GO" id="GO:0046872">
    <property type="term" value="F:metal ion binding"/>
    <property type="evidence" value="ECO:0007669"/>
    <property type="project" value="UniProtKB-KW"/>
</dbReference>
<sequence length="281" mass="28327">MSDAPGAPAPLEVHDGEQDDALALAVARLAPARHVLVALDFDGTLAPFADDPMAVRPVAGAAQVLDGVARGARSTLALVSGRRLADLARLASPPPGTLLAGSHGAQVGRIDADGALVTEPDERTEAEEQLLAMLTADLEAIVAGAPGAWIEEKAFARVLHTRRCAPAEAERATRAAVDGPAARPDVHPIVGKAVVELGVRATTKADAVARLRAQAAADADLPEASVAVVFAGDDTTDETALASLGPADLGIKVGDGETAAAIRVPDEAGVVALLHGLAAAL</sequence>
<dbReference type="SUPFAM" id="SSF56784">
    <property type="entry name" value="HAD-like"/>
    <property type="match status" value="1"/>
</dbReference>
<protein>
    <recommendedName>
        <fullName evidence="3">Trehalose 6-phosphate phosphatase</fullName>
        <ecNumber evidence="3">3.1.3.12</ecNumber>
    </recommendedName>
</protein>
<organism evidence="4 5">
    <name type="scientific">Miniimonas arenae</name>
    <dbReference type="NCBI Taxonomy" id="676201"/>
    <lineage>
        <taxon>Bacteria</taxon>
        <taxon>Bacillati</taxon>
        <taxon>Actinomycetota</taxon>
        <taxon>Actinomycetes</taxon>
        <taxon>Micrococcales</taxon>
        <taxon>Beutenbergiaceae</taxon>
        <taxon>Miniimonas</taxon>
    </lineage>
</organism>
<keyword evidence="3" id="KW-0460">Magnesium</keyword>
<comment type="catalytic activity">
    <reaction evidence="3">
        <text>alpha,alpha-trehalose 6-phosphate + H2O = alpha,alpha-trehalose + phosphate</text>
        <dbReference type="Rhea" id="RHEA:23420"/>
        <dbReference type="ChEBI" id="CHEBI:15377"/>
        <dbReference type="ChEBI" id="CHEBI:16551"/>
        <dbReference type="ChEBI" id="CHEBI:43474"/>
        <dbReference type="ChEBI" id="CHEBI:58429"/>
        <dbReference type="EC" id="3.1.3.12"/>
    </reaction>
</comment>
<dbReference type="RefSeq" id="WP_139985834.1">
    <property type="nucleotide sequence ID" value="NZ_VENP01000004.1"/>
</dbReference>
<evidence type="ECO:0000256" key="1">
    <source>
        <dbReference type="ARBA" id="ARBA00022801"/>
    </source>
</evidence>
<evidence type="ECO:0000313" key="4">
    <source>
        <dbReference type="EMBL" id="TNU76732.1"/>
    </source>
</evidence>
<dbReference type="Gene3D" id="3.30.70.1020">
    <property type="entry name" value="Trehalose-6-phosphate phosphatase related protein, domain 2"/>
    <property type="match status" value="1"/>
</dbReference>
<dbReference type="InterPro" id="IPR044651">
    <property type="entry name" value="OTSB-like"/>
</dbReference>
<evidence type="ECO:0000256" key="2">
    <source>
        <dbReference type="ARBA" id="ARBA00024179"/>
    </source>
</evidence>
<dbReference type="Proteomes" id="UP000313849">
    <property type="component" value="Unassembled WGS sequence"/>
</dbReference>
<dbReference type="Gene3D" id="3.40.50.1000">
    <property type="entry name" value="HAD superfamily/HAD-like"/>
    <property type="match status" value="1"/>
</dbReference>
<dbReference type="PANTHER" id="PTHR43768">
    <property type="entry name" value="TREHALOSE 6-PHOSPHATE PHOSPHATASE"/>
    <property type="match status" value="1"/>
</dbReference>
<dbReference type="GO" id="GO:0005992">
    <property type="term" value="P:trehalose biosynthetic process"/>
    <property type="evidence" value="ECO:0007669"/>
    <property type="project" value="UniProtKB-UniPathway"/>
</dbReference>
<keyword evidence="1 3" id="KW-0378">Hydrolase</keyword>
<dbReference type="GO" id="GO:0004805">
    <property type="term" value="F:trehalose-phosphatase activity"/>
    <property type="evidence" value="ECO:0007669"/>
    <property type="project" value="UniProtKB-EC"/>
</dbReference>
<reference evidence="4 5" key="1">
    <citation type="submission" date="2019-06" db="EMBL/GenBank/DDBJ databases">
        <title>Draft genome sequence of Miniimonas arenae KCTC 19750T isolated from sea sand.</title>
        <authorList>
            <person name="Park S.-J."/>
        </authorList>
    </citation>
    <scope>NUCLEOTIDE SEQUENCE [LARGE SCALE GENOMIC DNA]</scope>
    <source>
        <strain evidence="4 5">KCTC 19750</strain>
    </source>
</reference>
<dbReference type="InterPro" id="IPR003337">
    <property type="entry name" value="Trehalose_PPase"/>
</dbReference>
<dbReference type="OrthoDB" id="9816160at2"/>
<dbReference type="Pfam" id="PF02358">
    <property type="entry name" value="Trehalose_PPase"/>
    <property type="match status" value="1"/>
</dbReference>